<dbReference type="EMBL" id="LUGG01000015">
    <property type="protein sequence ID" value="OBZ69578.1"/>
    <property type="molecule type" value="Genomic_DNA"/>
</dbReference>
<dbReference type="OMA" id="FCTHIER"/>
<dbReference type="Proteomes" id="UP000092993">
    <property type="component" value="Unassembled WGS sequence"/>
</dbReference>
<accession>A0A1C7LYP2</accession>
<proteinExistence type="predicted"/>
<protein>
    <submittedName>
        <fullName evidence="1">Uncharacterized protein</fullName>
    </submittedName>
</protein>
<gene>
    <name evidence="1" type="ORF">A0H81_10096</name>
</gene>
<evidence type="ECO:0000313" key="2">
    <source>
        <dbReference type="Proteomes" id="UP000092993"/>
    </source>
</evidence>
<reference evidence="1 2" key="1">
    <citation type="submission" date="2016-03" db="EMBL/GenBank/DDBJ databases">
        <title>Whole genome sequencing of Grifola frondosa 9006-11.</title>
        <authorList>
            <person name="Min B."/>
            <person name="Park H."/>
            <person name="Kim J.-G."/>
            <person name="Cho H."/>
            <person name="Oh Y.-L."/>
            <person name="Kong W.-S."/>
            <person name="Choi I.-G."/>
        </authorList>
    </citation>
    <scope>NUCLEOTIDE SEQUENCE [LARGE SCALE GENOMIC DNA]</scope>
    <source>
        <strain evidence="1 2">9006-11</strain>
    </source>
</reference>
<evidence type="ECO:0000313" key="1">
    <source>
        <dbReference type="EMBL" id="OBZ69578.1"/>
    </source>
</evidence>
<organism evidence="1 2">
    <name type="scientific">Grifola frondosa</name>
    <name type="common">Maitake</name>
    <name type="synonym">Polyporus frondosus</name>
    <dbReference type="NCBI Taxonomy" id="5627"/>
    <lineage>
        <taxon>Eukaryota</taxon>
        <taxon>Fungi</taxon>
        <taxon>Dikarya</taxon>
        <taxon>Basidiomycota</taxon>
        <taxon>Agaricomycotina</taxon>
        <taxon>Agaricomycetes</taxon>
        <taxon>Polyporales</taxon>
        <taxon>Grifolaceae</taxon>
        <taxon>Grifola</taxon>
    </lineage>
</organism>
<keyword evidence="2" id="KW-1185">Reference proteome</keyword>
<comment type="caution">
    <text evidence="1">The sequence shown here is derived from an EMBL/GenBank/DDBJ whole genome shotgun (WGS) entry which is preliminary data.</text>
</comment>
<name>A0A1C7LYP2_GRIFR</name>
<dbReference type="AlphaFoldDB" id="A0A1C7LYP2"/>
<sequence length="133" mass="15518">MPKDYLKAMEPKKRQQLPKEVVNLRNDFFAKNNWPTNDELHALHDMIAQQPGCTFYSFKKLQHWLEERQKKLKLDFNLFEALQSCLQACPDPTYSMMVCWAETLHLAPVQIFAMVGEIQKMQQNMYAAGPAVV</sequence>